<dbReference type="InterPro" id="IPR048341">
    <property type="entry name" value="DUF1285_N"/>
</dbReference>
<organism evidence="3 4">
    <name type="scientific">SAR86 cluster bacterium</name>
    <dbReference type="NCBI Taxonomy" id="2030880"/>
    <lineage>
        <taxon>Bacteria</taxon>
        <taxon>Pseudomonadati</taxon>
        <taxon>Pseudomonadota</taxon>
        <taxon>Gammaproteobacteria</taxon>
        <taxon>SAR86 cluster</taxon>
    </lineage>
</organism>
<dbReference type="Pfam" id="PF06938">
    <property type="entry name" value="DUF1285_N"/>
    <property type="match status" value="1"/>
</dbReference>
<accession>A0A520M8W3</accession>
<sequence length="179" mass="20861">MSIDLILKSLNDYDDATFPPVHLWNPPLCENSSFSIDIKGDWYYNGSIIGRQRLKKLFSTVIKKEQDNYYLVTPIEKIKIDVEIAPYIINDFEYDPLKKEIIFHTNFDYSFPLNNNHELTLKTHKGKEYPIVKVRSSIEGLINRSVFYKLIDIGISQNNKGKDLMIKSFDSLHRLGKLS</sequence>
<dbReference type="InterPro" id="IPR010707">
    <property type="entry name" value="DUF1285"/>
</dbReference>
<comment type="caution">
    <text evidence="3">The sequence shown here is derived from an EMBL/GenBank/DDBJ whole genome shotgun (WGS) entry which is preliminary data.</text>
</comment>
<feature type="domain" description="DUF1285" evidence="1">
    <location>
        <begin position="19"/>
        <end position="83"/>
    </location>
</feature>
<evidence type="ECO:0000259" key="2">
    <source>
        <dbReference type="Pfam" id="PF21028"/>
    </source>
</evidence>
<dbReference type="InterPro" id="IPR048342">
    <property type="entry name" value="DUF1285_C"/>
</dbReference>
<dbReference type="AlphaFoldDB" id="A0A520M8W3"/>
<dbReference type="Gene3D" id="3.10.540.10">
    <property type="entry name" value="duf1285 like domain"/>
    <property type="match status" value="1"/>
</dbReference>
<evidence type="ECO:0000259" key="1">
    <source>
        <dbReference type="Pfam" id="PF06938"/>
    </source>
</evidence>
<dbReference type="EMBL" id="SHBM01000025">
    <property type="protein sequence ID" value="RZO17672.1"/>
    <property type="molecule type" value="Genomic_DNA"/>
</dbReference>
<proteinExistence type="predicted"/>
<evidence type="ECO:0000313" key="3">
    <source>
        <dbReference type="EMBL" id="RZO17672.1"/>
    </source>
</evidence>
<gene>
    <name evidence="3" type="ORF">EVB00_02050</name>
</gene>
<dbReference type="Proteomes" id="UP000318359">
    <property type="component" value="Unassembled WGS sequence"/>
</dbReference>
<feature type="domain" description="DUF1285" evidence="2">
    <location>
        <begin position="97"/>
        <end position="174"/>
    </location>
</feature>
<evidence type="ECO:0000313" key="4">
    <source>
        <dbReference type="Proteomes" id="UP000318359"/>
    </source>
</evidence>
<reference evidence="3 4" key="1">
    <citation type="submission" date="2019-02" db="EMBL/GenBank/DDBJ databases">
        <title>Prokaryotic population dynamics and viral predation in marine succession experiment using metagenomics: the confinement effect.</title>
        <authorList>
            <person name="Haro-Moreno J.M."/>
            <person name="Rodriguez-Valera F."/>
            <person name="Lopez-Perez M."/>
        </authorList>
    </citation>
    <scope>NUCLEOTIDE SEQUENCE [LARGE SCALE GENOMIC DNA]</scope>
    <source>
        <strain evidence="3">MED-G167</strain>
    </source>
</reference>
<dbReference type="InterPro" id="IPR023361">
    <property type="entry name" value="DUF1285_beta_roll_sf"/>
</dbReference>
<dbReference type="PIRSF" id="PIRSF029557">
    <property type="entry name" value="UCP029557"/>
    <property type="match status" value="1"/>
</dbReference>
<dbReference type="Pfam" id="PF21028">
    <property type="entry name" value="DUF1285_C"/>
    <property type="match status" value="1"/>
</dbReference>
<dbReference type="Gene3D" id="2.30.270.10">
    <property type="entry name" value="duf1285 protein"/>
    <property type="match status" value="1"/>
</dbReference>
<name>A0A520M8W3_9GAMM</name>
<protein>
    <submittedName>
        <fullName evidence="3">DUF1285 domain-containing protein</fullName>
    </submittedName>
</protein>